<evidence type="ECO:0000313" key="1">
    <source>
        <dbReference type="EMBL" id="KKK72998.1"/>
    </source>
</evidence>
<proteinExistence type="predicted"/>
<name>A0A0F8XVM1_9ZZZZ</name>
<dbReference type="AlphaFoldDB" id="A0A0F8XVM1"/>
<organism evidence="1">
    <name type="scientific">marine sediment metagenome</name>
    <dbReference type="NCBI Taxonomy" id="412755"/>
    <lineage>
        <taxon>unclassified sequences</taxon>
        <taxon>metagenomes</taxon>
        <taxon>ecological metagenomes</taxon>
    </lineage>
</organism>
<protein>
    <submittedName>
        <fullName evidence="1">Uncharacterized protein</fullName>
    </submittedName>
</protein>
<reference evidence="1" key="1">
    <citation type="journal article" date="2015" name="Nature">
        <title>Complex archaea that bridge the gap between prokaryotes and eukaryotes.</title>
        <authorList>
            <person name="Spang A."/>
            <person name="Saw J.H."/>
            <person name="Jorgensen S.L."/>
            <person name="Zaremba-Niedzwiedzka K."/>
            <person name="Martijn J."/>
            <person name="Lind A.E."/>
            <person name="van Eijk R."/>
            <person name="Schleper C."/>
            <person name="Guy L."/>
            <person name="Ettema T.J."/>
        </authorList>
    </citation>
    <scope>NUCLEOTIDE SEQUENCE</scope>
</reference>
<comment type="caution">
    <text evidence="1">The sequence shown here is derived from an EMBL/GenBank/DDBJ whole genome shotgun (WGS) entry which is preliminary data.</text>
</comment>
<sequence>MIQFKLDESQIEIKAPCYEDARADFAPYYTAGRGMEEREAQSQIATELGKLGAFITGCFRGEYIVDKQKRYGYEIRFSFGGQQGIIRAAGLPMKYSATEKKKHLVRIQALLN</sequence>
<feature type="non-terminal residue" evidence="1">
    <location>
        <position position="112"/>
    </location>
</feature>
<gene>
    <name evidence="1" type="ORF">LCGC14_2898250</name>
</gene>
<dbReference type="EMBL" id="LAZR01056987">
    <property type="protein sequence ID" value="KKK72998.1"/>
    <property type="molecule type" value="Genomic_DNA"/>
</dbReference>
<accession>A0A0F8XVM1</accession>